<dbReference type="InterPro" id="IPR045584">
    <property type="entry name" value="Pilin-like"/>
</dbReference>
<dbReference type="InterPro" id="IPR011453">
    <property type="entry name" value="DUF1559"/>
</dbReference>
<sequence length="236" mass="26298">MMSRKNRQSCFTLIELLVVIAIIAILAAMLLPALSKAREKARTISCVSNMKQLGTANMMYCQDYDDFIPIVYGNNGAYGSSGIGPWWWELLGESYIGDRKIFRCPTNPTGILSDWHRTLGNSGNGTALAPNDHYLHYVAFQKHNYPDGGGDWRSRTLGSFKNPSSQILYGEYSQAYSHWCPSCNDGQENVAIFIRDKNLHNKIMNSTMADGHVESIPYLKLSSASDGGNMIGHNQF</sequence>
<dbReference type="RefSeq" id="WP_307260431.1">
    <property type="nucleotide sequence ID" value="NZ_JAUSVL010000001.1"/>
</dbReference>
<evidence type="ECO:0000313" key="3">
    <source>
        <dbReference type="Proteomes" id="UP001238163"/>
    </source>
</evidence>
<dbReference type="PANTHER" id="PTHR30093:SF2">
    <property type="entry name" value="TYPE II SECRETION SYSTEM PROTEIN H"/>
    <property type="match status" value="1"/>
</dbReference>
<dbReference type="Pfam" id="PF07963">
    <property type="entry name" value="N_methyl"/>
    <property type="match status" value="1"/>
</dbReference>
<gene>
    <name evidence="2" type="ORF">J3R75_001198</name>
</gene>
<dbReference type="PANTHER" id="PTHR30093">
    <property type="entry name" value="GENERAL SECRETION PATHWAY PROTEIN G"/>
    <property type="match status" value="1"/>
</dbReference>
<keyword evidence="3" id="KW-1185">Reference proteome</keyword>
<dbReference type="AlphaFoldDB" id="A0AAE4AMZ8"/>
<comment type="caution">
    <text evidence="2">The sequence shown here is derived from an EMBL/GenBank/DDBJ whole genome shotgun (WGS) entry which is preliminary data.</text>
</comment>
<dbReference type="Pfam" id="PF07596">
    <property type="entry name" value="SBP_bac_10"/>
    <property type="match status" value="1"/>
</dbReference>
<feature type="domain" description="DUF1559" evidence="1">
    <location>
        <begin position="36"/>
        <end position="91"/>
    </location>
</feature>
<dbReference type="EMBL" id="JAUSVL010000001">
    <property type="protein sequence ID" value="MDQ0289091.1"/>
    <property type="molecule type" value="Genomic_DNA"/>
</dbReference>
<dbReference type="InterPro" id="IPR012902">
    <property type="entry name" value="N_methyl_site"/>
</dbReference>
<dbReference type="NCBIfam" id="TIGR02532">
    <property type="entry name" value="IV_pilin_GFxxxE"/>
    <property type="match status" value="1"/>
</dbReference>
<accession>A0AAE4AMZ8</accession>
<evidence type="ECO:0000313" key="2">
    <source>
        <dbReference type="EMBL" id="MDQ0289091.1"/>
    </source>
</evidence>
<evidence type="ECO:0000259" key="1">
    <source>
        <dbReference type="Pfam" id="PF07596"/>
    </source>
</evidence>
<protein>
    <submittedName>
        <fullName evidence="2">Prepilin-type N-terminal cleavage/methylation domain-containing protein/prepilin-type processing-associated H-X9-DG protein</fullName>
    </submittedName>
</protein>
<dbReference type="SUPFAM" id="SSF54523">
    <property type="entry name" value="Pili subunits"/>
    <property type="match status" value="1"/>
</dbReference>
<proteinExistence type="predicted"/>
<dbReference type="Proteomes" id="UP001238163">
    <property type="component" value="Unassembled WGS sequence"/>
</dbReference>
<organism evidence="2 3">
    <name type="scientific">Oligosphaera ethanolica</name>
    <dbReference type="NCBI Taxonomy" id="760260"/>
    <lineage>
        <taxon>Bacteria</taxon>
        <taxon>Pseudomonadati</taxon>
        <taxon>Lentisphaerota</taxon>
        <taxon>Oligosphaeria</taxon>
        <taxon>Oligosphaerales</taxon>
        <taxon>Oligosphaeraceae</taxon>
        <taxon>Oligosphaera</taxon>
    </lineage>
</organism>
<name>A0AAE4AMZ8_9BACT</name>
<reference evidence="2" key="1">
    <citation type="submission" date="2023-07" db="EMBL/GenBank/DDBJ databases">
        <title>Genomic Encyclopedia of Type Strains, Phase IV (KMG-IV): sequencing the most valuable type-strain genomes for metagenomic binning, comparative biology and taxonomic classification.</title>
        <authorList>
            <person name="Goeker M."/>
        </authorList>
    </citation>
    <scope>NUCLEOTIDE SEQUENCE</scope>
    <source>
        <strain evidence="2">DSM 24202</strain>
    </source>
</reference>
<dbReference type="Gene3D" id="3.30.700.10">
    <property type="entry name" value="Glycoprotein, Type 4 Pilin"/>
    <property type="match status" value="1"/>
</dbReference>